<keyword evidence="2" id="KW-0805">Transcription regulation</keyword>
<evidence type="ECO:0000256" key="3">
    <source>
        <dbReference type="ARBA" id="ARBA00023082"/>
    </source>
</evidence>
<dbReference type="Gene3D" id="1.10.10.10">
    <property type="entry name" value="Winged helix-like DNA-binding domain superfamily/Winged helix DNA-binding domain"/>
    <property type="match status" value="1"/>
</dbReference>
<dbReference type="InterPro" id="IPR013325">
    <property type="entry name" value="RNA_pol_sigma_r2"/>
</dbReference>
<dbReference type="PANTHER" id="PTHR43133:SF8">
    <property type="entry name" value="RNA POLYMERASE SIGMA FACTOR HI_1459-RELATED"/>
    <property type="match status" value="1"/>
</dbReference>
<evidence type="ECO:0000313" key="7">
    <source>
        <dbReference type="EMBL" id="QEE28651.1"/>
    </source>
</evidence>
<gene>
    <name evidence="7" type="ORF">FTW19_11955</name>
</gene>
<evidence type="ECO:0000256" key="2">
    <source>
        <dbReference type="ARBA" id="ARBA00023015"/>
    </source>
</evidence>
<evidence type="ECO:0000256" key="5">
    <source>
        <dbReference type="ARBA" id="ARBA00023163"/>
    </source>
</evidence>
<dbReference type="Proteomes" id="UP000321820">
    <property type="component" value="Chromosome"/>
</dbReference>
<evidence type="ECO:0000259" key="6">
    <source>
        <dbReference type="PROSITE" id="PS00622"/>
    </source>
</evidence>
<dbReference type="InterPro" id="IPR000792">
    <property type="entry name" value="Tscrpt_reg_LuxR_C"/>
</dbReference>
<dbReference type="PROSITE" id="PS00622">
    <property type="entry name" value="HTH_LUXR_1"/>
    <property type="match status" value="1"/>
</dbReference>
<name>A0A5B9EE29_9BACT</name>
<dbReference type="OrthoDB" id="121429at2"/>
<dbReference type="AlphaFoldDB" id="A0A5B9EE29"/>
<proteinExistence type="inferred from homology"/>
<keyword evidence="4" id="KW-0238">DNA-binding</keyword>
<evidence type="ECO:0000256" key="4">
    <source>
        <dbReference type="ARBA" id="ARBA00023125"/>
    </source>
</evidence>
<dbReference type="InterPro" id="IPR013324">
    <property type="entry name" value="RNA_pol_sigma_r3/r4-like"/>
</dbReference>
<dbReference type="NCBIfam" id="TIGR02937">
    <property type="entry name" value="sigma70-ECF"/>
    <property type="match status" value="1"/>
</dbReference>
<feature type="domain" description="HTH luxR-type" evidence="6">
    <location>
        <begin position="182"/>
        <end position="209"/>
    </location>
</feature>
<protein>
    <submittedName>
        <fullName evidence="7">RNA polymerase sigma factor</fullName>
    </submittedName>
</protein>
<accession>A0A5B9EE29</accession>
<dbReference type="Pfam" id="PF04542">
    <property type="entry name" value="Sigma70_r2"/>
    <property type="match status" value="1"/>
</dbReference>
<dbReference type="GO" id="GO:0003677">
    <property type="term" value="F:DNA binding"/>
    <property type="evidence" value="ECO:0007669"/>
    <property type="project" value="UniProtKB-KW"/>
</dbReference>
<dbReference type="SUPFAM" id="SSF88659">
    <property type="entry name" value="Sigma3 and sigma4 domains of RNA polymerase sigma factors"/>
    <property type="match status" value="1"/>
</dbReference>
<dbReference type="InterPro" id="IPR036388">
    <property type="entry name" value="WH-like_DNA-bd_sf"/>
</dbReference>
<dbReference type="EMBL" id="CP042806">
    <property type="protein sequence ID" value="QEE28651.1"/>
    <property type="molecule type" value="Genomic_DNA"/>
</dbReference>
<keyword evidence="5" id="KW-0804">Transcription</keyword>
<reference evidence="7 8" key="1">
    <citation type="submission" date="2019-08" db="EMBL/GenBank/DDBJ databases">
        <title>Complete genome sequence of Terriglobus albidus strain ORNL.</title>
        <authorList>
            <person name="Podar M."/>
        </authorList>
    </citation>
    <scope>NUCLEOTIDE SEQUENCE [LARGE SCALE GENOMIC DNA]</scope>
    <source>
        <strain evidence="7 8">ORNL</strain>
    </source>
</reference>
<sequence>MGVFRNEDAASRPFRNTQQQGKCFNECIPMSSTFNQSRLAILAPVIAGQGRARAAEAEVLAMFDLHHAALLRYAVSFGIAVQDGEDVVQETFLALFRHLLEEKPQDNLRSWLFRVTHNLALRRRGVHRREVFEAENISLERTDPAPGPEETLLFSERKLHLSRVLQAMPATDRACLQLRAEGLRYREIAEVIGISLGSVAAAVARSIERLERSEMSRG</sequence>
<dbReference type="Pfam" id="PF08281">
    <property type="entry name" value="Sigma70_r4_2"/>
    <property type="match status" value="1"/>
</dbReference>
<dbReference type="SUPFAM" id="SSF88946">
    <property type="entry name" value="Sigma2 domain of RNA polymerase sigma factors"/>
    <property type="match status" value="1"/>
</dbReference>
<keyword evidence="3" id="KW-0731">Sigma factor</keyword>
<dbReference type="Gene3D" id="1.10.1740.10">
    <property type="match status" value="1"/>
</dbReference>
<dbReference type="InterPro" id="IPR039425">
    <property type="entry name" value="RNA_pol_sigma-70-like"/>
</dbReference>
<comment type="similarity">
    <text evidence="1">Belongs to the sigma-70 factor family. ECF subfamily.</text>
</comment>
<evidence type="ECO:0000256" key="1">
    <source>
        <dbReference type="ARBA" id="ARBA00010641"/>
    </source>
</evidence>
<dbReference type="GO" id="GO:0016987">
    <property type="term" value="F:sigma factor activity"/>
    <property type="evidence" value="ECO:0007669"/>
    <property type="project" value="UniProtKB-KW"/>
</dbReference>
<evidence type="ECO:0000313" key="8">
    <source>
        <dbReference type="Proteomes" id="UP000321820"/>
    </source>
</evidence>
<dbReference type="GO" id="GO:0006352">
    <property type="term" value="P:DNA-templated transcription initiation"/>
    <property type="evidence" value="ECO:0007669"/>
    <property type="project" value="InterPro"/>
</dbReference>
<dbReference type="InterPro" id="IPR013249">
    <property type="entry name" value="RNA_pol_sigma70_r4_t2"/>
</dbReference>
<dbReference type="InterPro" id="IPR014284">
    <property type="entry name" value="RNA_pol_sigma-70_dom"/>
</dbReference>
<dbReference type="KEGG" id="talb:FTW19_11955"/>
<organism evidence="7 8">
    <name type="scientific">Terriglobus albidus</name>
    <dbReference type="NCBI Taxonomy" id="1592106"/>
    <lineage>
        <taxon>Bacteria</taxon>
        <taxon>Pseudomonadati</taxon>
        <taxon>Acidobacteriota</taxon>
        <taxon>Terriglobia</taxon>
        <taxon>Terriglobales</taxon>
        <taxon>Acidobacteriaceae</taxon>
        <taxon>Terriglobus</taxon>
    </lineage>
</organism>
<dbReference type="PANTHER" id="PTHR43133">
    <property type="entry name" value="RNA POLYMERASE ECF-TYPE SIGMA FACTO"/>
    <property type="match status" value="1"/>
</dbReference>
<keyword evidence="8" id="KW-1185">Reference proteome</keyword>
<dbReference type="InterPro" id="IPR007627">
    <property type="entry name" value="RNA_pol_sigma70_r2"/>
</dbReference>